<evidence type="ECO:0000313" key="5">
    <source>
        <dbReference type="RefSeq" id="XP_033239342.1"/>
    </source>
</evidence>
<dbReference type="AlphaFoldDB" id="A0A6I8W7T6"/>
<feature type="coiled-coil region" evidence="1">
    <location>
        <begin position="64"/>
        <end position="98"/>
    </location>
</feature>
<evidence type="ECO:0000313" key="4">
    <source>
        <dbReference type="Proteomes" id="UP000001819"/>
    </source>
</evidence>
<sequence length="363" mass="39695">MSQMLQLDALVMAMACLTTTQTDLGGGLGMVPPILDNSVSHRGFYIDLSLSYLYLQTSCPISALSGLTTRLQALTNDIASVKEQIGGLQEQLVDLRRSGGPAGYPVSLGLPNAIGSRLPISSLSSLDVDVSQLLAAQGGPGAGGDPKTPSNCLKQQGGVVRIQTRANVEPFFVFCENNVSGGGWTMVVNRYDGSEDFNRKWADYKIGFGSITTEFFIGLDKLHQILSSDNYELLVQLQNRKQELRYALYDRFGIGSESEQYHLSVLGKYKGDAADALRQHEGKKFSTQDRDNDESEANCAAAQSAAFWYGSSCNLSNPFGLYQRLLDRDKDEYKGILWRGFLDGPKGSLKIVRMMVRPRNGTS</sequence>
<evidence type="ECO:0000256" key="2">
    <source>
        <dbReference type="SAM" id="SignalP"/>
    </source>
</evidence>
<name>A0A6I8W7T6_DROPS</name>
<organism evidence="4 5">
    <name type="scientific">Drosophila pseudoobscura pseudoobscura</name>
    <name type="common">Fruit fly</name>
    <dbReference type="NCBI Taxonomy" id="46245"/>
    <lineage>
        <taxon>Eukaryota</taxon>
        <taxon>Metazoa</taxon>
        <taxon>Ecdysozoa</taxon>
        <taxon>Arthropoda</taxon>
        <taxon>Hexapoda</taxon>
        <taxon>Insecta</taxon>
        <taxon>Pterygota</taxon>
        <taxon>Neoptera</taxon>
        <taxon>Endopterygota</taxon>
        <taxon>Diptera</taxon>
        <taxon>Brachycera</taxon>
        <taxon>Muscomorpha</taxon>
        <taxon>Ephydroidea</taxon>
        <taxon>Drosophilidae</taxon>
        <taxon>Drosophila</taxon>
        <taxon>Sophophora</taxon>
    </lineage>
</organism>
<dbReference type="PANTHER" id="PTHR19143:SF327">
    <property type="entry name" value="FI21813P1-RELATED"/>
    <property type="match status" value="1"/>
</dbReference>
<dbReference type="Gene3D" id="3.90.215.10">
    <property type="entry name" value="Gamma Fibrinogen, chain A, domain 1"/>
    <property type="match status" value="1"/>
</dbReference>
<dbReference type="SMART" id="SM00186">
    <property type="entry name" value="FBG"/>
    <property type="match status" value="1"/>
</dbReference>
<feature type="signal peptide" evidence="2">
    <location>
        <begin position="1"/>
        <end position="22"/>
    </location>
</feature>
<dbReference type="InParanoid" id="A0A6I8W7T6"/>
<keyword evidence="4" id="KW-1185">Reference proteome</keyword>
<reference evidence="5" key="1">
    <citation type="submission" date="2025-08" db="UniProtKB">
        <authorList>
            <consortium name="RefSeq"/>
        </authorList>
    </citation>
    <scope>IDENTIFICATION</scope>
    <source>
        <strain evidence="5">MV-25-SWS-2005</strain>
        <tissue evidence="5">Whole body</tissue>
    </source>
</reference>
<dbReference type="GO" id="GO:0005615">
    <property type="term" value="C:extracellular space"/>
    <property type="evidence" value="ECO:0007669"/>
    <property type="project" value="TreeGrafter"/>
</dbReference>
<dbReference type="PROSITE" id="PS51406">
    <property type="entry name" value="FIBRINOGEN_C_2"/>
    <property type="match status" value="1"/>
</dbReference>
<dbReference type="InterPro" id="IPR002181">
    <property type="entry name" value="Fibrinogen_a/b/g_C_dom"/>
</dbReference>
<dbReference type="RefSeq" id="XP_033239342.1">
    <property type="nucleotide sequence ID" value="XM_033383451.1"/>
</dbReference>
<feature type="domain" description="Fibrinogen C-terminal" evidence="3">
    <location>
        <begin position="143"/>
        <end position="360"/>
    </location>
</feature>
<dbReference type="InterPro" id="IPR036056">
    <property type="entry name" value="Fibrinogen-like_C"/>
</dbReference>
<dbReference type="Proteomes" id="UP000001819">
    <property type="component" value="Chromosome X"/>
</dbReference>
<dbReference type="FunFam" id="3.90.215.10:FF:000010">
    <property type="entry name" value="Uncharacterized protein, isoform B"/>
    <property type="match status" value="1"/>
</dbReference>
<accession>A0A6I8W7T6</accession>
<dbReference type="CDD" id="cd00087">
    <property type="entry name" value="FReD"/>
    <property type="match status" value="1"/>
</dbReference>
<proteinExistence type="predicted"/>
<keyword evidence="1" id="KW-0175">Coiled coil</keyword>
<gene>
    <name evidence="5" type="primary">LOC4814291</name>
</gene>
<evidence type="ECO:0000259" key="3">
    <source>
        <dbReference type="PROSITE" id="PS51406"/>
    </source>
</evidence>
<feature type="chain" id="PRO_5026322271" evidence="2">
    <location>
        <begin position="23"/>
        <end position="363"/>
    </location>
</feature>
<dbReference type="FunCoup" id="A0A6I8W7T6">
    <property type="interactions" value="2"/>
</dbReference>
<evidence type="ECO:0000256" key="1">
    <source>
        <dbReference type="SAM" id="Coils"/>
    </source>
</evidence>
<protein>
    <submittedName>
        <fullName evidence="5">Microfibril-associated glycoprotein 4 isoform X1</fullName>
    </submittedName>
</protein>
<dbReference type="ExpressionAtlas" id="A0A6I8W7T6">
    <property type="expression patterns" value="baseline"/>
</dbReference>
<dbReference type="InterPro" id="IPR014716">
    <property type="entry name" value="Fibrinogen_a/b/g_C_1"/>
</dbReference>
<keyword evidence="2" id="KW-0732">Signal</keyword>
<dbReference type="SUPFAM" id="SSF56496">
    <property type="entry name" value="Fibrinogen C-terminal domain-like"/>
    <property type="match status" value="1"/>
</dbReference>
<dbReference type="InterPro" id="IPR050373">
    <property type="entry name" value="Fibrinogen_C-term_domain"/>
</dbReference>
<dbReference type="PANTHER" id="PTHR19143">
    <property type="entry name" value="FIBRINOGEN/TENASCIN/ANGIOPOEITIN"/>
    <property type="match status" value="1"/>
</dbReference>
<dbReference type="Pfam" id="PF00147">
    <property type="entry name" value="Fibrinogen_C"/>
    <property type="match status" value="1"/>
</dbReference>